<proteinExistence type="predicted"/>
<dbReference type="GO" id="GO:0005886">
    <property type="term" value="C:plasma membrane"/>
    <property type="evidence" value="ECO:0007669"/>
    <property type="project" value="TreeGrafter"/>
</dbReference>
<name>A0A974NDI0_9GAMM</name>
<dbReference type="InterPro" id="IPR052946">
    <property type="entry name" value="Alkaline_pH_Ca-Antiporter"/>
</dbReference>
<dbReference type="PANTHER" id="PTHR37958:SF1">
    <property type="entry name" value="SODIUM-POTASSIUM_PROTON ANTIPORTER CHAA"/>
    <property type="match status" value="1"/>
</dbReference>
<feature type="transmembrane region" description="Helical" evidence="5">
    <location>
        <begin position="137"/>
        <end position="157"/>
    </location>
</feature>
<dbReference type="EMBL" id="CP067393">
    <property type="protein sequence ID" value="QQP84519.1"/>
    <property type="molecule type" value="Genomic_DNA"/>
</dbReference>
<feature type="transmembrane region" description="Helical" evidence="5">
    <location>
        <begin position="68"/>
        <end position="92"/>
    </location>
</feature>
<sequence>MANMLKNEKLMILGLIVAIIAYSIEHTLIANGRALALIAAAVLIIVIIGVAIRVAHHAEVIAEKIGEPYGTMVLTLSAVLVEVIILVIMMSHEGSSPTLARDTIYAAIMLDMNGIIGLAALLGGLRHGEQVYNDDSGKVYVVMIMTAVGISMLVPEFLPDDKWTYYSVFTIGIMIVLYTLFLKMQTGRHSYFFHYNYIEKHKKGQQEEQHSVTGSIKSAIILLIVGIILTGALAEVMSVILNVGVEGMDIPPIMLGLVVATISASPEILTALRAALANRMQPVINIALGATLSTVILTIPVVEAVALLTGNQITMGLTIPQTVMVFLTLIVAAVNLNDGETNAIEGMTHFVLFATFIMLSVLGL</sequence>
<reference evidence="7 8" key="1">
    <citation type="submission" date="2021-01" db="EMBL/GenBank/DDBJ databases">
        <title>Entomomonas sp. F2A isolated from a house cricket (Acheta domesticus).</title>
        <authorList>
            <person name="Spergser J."/>
            <person name="Busse H.-J."/>
        </authorList>
    </citation>
    <scope>NUCLEOTIDE SEQUENCE [LARGE SCALE GENOMIC DNA]</scope>
    <source>
        <strain evidence="7 8">F2A</strain>
    </source>
</reference>
<keyword evidence="4 5" id="KW-0472">Membrane</keyword>
<feature type="transmembrane region" description="Helical" evidence="5">
    <location>
        <begin position="253"/>
        <end position="276"/>
    </location>
</feature>
<organism evidence="7 8">
    <name type="scientific">Entomomonas asaccharolytica</name>
    <dbReference type="NCBI Taxonomy" id="2785331"/>
    <lineage>
        <taxon>Bacteria</taxon>
        <taxon>Pseudomonadati</taxon>
        <taxon>Pseudomonadota</taxon>
        <taxon>Gammaproteobacteria</taxon>
        <taxon>Pseudomonadales</taxon>
        <taxon>Pseudomonadaceae</taxon>
        <taxon>Entomomonas</taxon>
    </lineage>
</organism>
<dbReference type="Gene3D" id="1.20.1420.30">
    <property type="entry name" value="NCX, central ion-binding region"/>
    <property type="match status" value="1"/>
</dbReference>
<evidence type="ECO:0000256" key="1">
    <source>
        <dbReference type="ARBA" id="ARBA00004141"/>
    </source>
</evidence>
<evidence type="ECO:0000256" key="4">
    <source>
        <dbReference type="ARBA" id="ARBA00023136"/>
    </source>
</evidence>
<protein>
    <submittedName>
        <fullName evidence="7">Calcium:proton antiporter</fullName>
    </submittedName>
</protein>
<dbReference type="GO" id="GO:0015386">
    <property type="term" value="F:potassium:proton antiporter activity"/>
    <property type="evidence" value="ECO:0007669"/>
    <property type="project" value="TreeGrafter"/>
</dbReference>
<dbReference type="Proteomes" id="UP000595278">
    <property type="component" value="Chromosome"/>
</dbReference>
<evidence type="ECO:0000313" key="7">
    <source>
        <dbReference type="EMBL" id="QQP84519.1"/>
    </source>
</evidence>
<feature type="transmembrane region" description="Helical" evidence="5">
    <location>
        <begin position="104"/>
        <end position="125"/>
    </location>
</feature>
<evidence type="ECO:0000313" key="8">
    <source>
        <dbReference type="Proteomes" id="UP000595278"/>
    </source>
</evidence>
<dbReference type="InterPro" id="IPR044880">
    <property type="entry name" value="NCX_ion-bd_dom_sf"/>
</dbReference>
<evidence type="ECO:0000259" key="6">
    <source>
        <dbReference type="Pfam" id="PF01699"/>
    </source>
</evidence>
<dbReference type="RefSeq" id="WP_201090416.1">
    <property type="nucleotide sequence ID" value="NZ_CP067393.1"/>
</dbReference>
<feature type="domain" description="Sodium/calcium exchanger membrane region" evidence="6">
    <location>
        <begin position="219"/>
        <end position="361"/>
    </location>
</feature>
<dbReference type="AlphaFoldDB" id="A0A974NDI0"/>
<keyword evidence="2 5" id="KW-0812">Transmembrane</keyword>
<keyword evidence="3 5" id="KW-1133">Transmembrane helix</keyword>
<feature type="transmembrane region" description="Helical" evidence="5">
    <location>
        <begin position="163"/>
        <end position="182"/>
    </location>
</feature>
<dbReference type="GO" id="GO:0015385">
    <property type="term" value="F:sodium:proton antiporter activity"/>
    <property type="evidence" value="ECO:0007669"/>
    <property type="project" value="TreeGrafter"/>
</dbReference>
<comment type="subcellular location">
    <subcellularLocation>
        <location evidence="1">Membrane</location>
        <topology evidence="1">Multi-pass membrane protein</topology>
    </subcellularLocation>
</comment>
<feature type="transmembrane region" description="Helical" evidence="5">
    <location>
        <begin position="219"/>
        <end position="241"/>
    </location>
</feature>
<feature type="transmembrane region" description="Helical" evidence="5">
    <location>
        <begin position="283"/>
        <end position="307"/>
    </location>
</feature>
<keyword evidence="8" id="KW-1185">Reference proteome</keyword>
<dbReference type="InterPro" id="IPR004837">
    <property type="entry name" value="NaCa_Exmemb"/>
</dbReference>
<evidence type="ECO:0000256" key="2">
    <source>
        <dbReference type="ARBA" id="ARBA00022692"/>
    </source>
</evidence>
<feature type="transmembrane region" description="Helical" evidence="5">
    <location>
        <begin position="346"/>
        <end position="363"/>
    </location>
</feature>
<feature type="transmembrane region" description="Helical" evidence="5">
    <location>
        <begin position="35"/>
        <end position="56"/>
    </location>
</feature>
<dbReference type="PANTHER" id="PTHR37958">
    <property type="entry name" value="SODIUM-POTASSIUM/PROTON ANTIPORTER CHAA"/>
    <property type="match status" value="1"/>
</dbReference>
<evidence type="ECO:0000256" key="5">
    <source>
        <dbReference type="SAM" id="Phobius"/>
    </source>
</evidence>
<dbReference type="KEGG" id="eaz:JHT90_08825"/>
<evidence type="ECO:0000256" key="3">
    <source>
        <dbReference type="ARBA" id="ARBA00022989"/>
    </source>
</evidence>
<feature type="transmembrane region" description="Helical" evidence="5">
    <location>
        <begin position="313"/>
        <end position="334"/>
    </location>
</feature>
<feature type="domain" description="Sodium/calcium exchanger membrane region" evidence="6">
    <location>
        <begin position="37"/>
        <end position="186"/>
    </location>
</feature>
<feature type="transmembrane region" description="Helical" evidence="5">
    <location>
        <begin position="12"/>
        <end position="29"/>
    </location>
</feature>
<dbReference type="Pfam" id="PF01699">
    <property type="entry name" value="Na_Ca_ex"/>
    <property type="match status" value="2"/>
</dbReference>
<gene>
    <name evidence="7" type="ORF">JHT90_08825</name>
</gene>
<accession>A0A974NDI0</accession>